<proteinExistence type="predicted"/>
<dbReference type="Proteomes" id="UP000222366">
    <property type="component" value="Unassembled WGS sequence"/>
</dbReference>
<name>A0A2D0KU14_9GAMM</name>
<keyword evidence="1" id="KW-0812">Transmembrane</keyword>
<evidence type="ECO:0000313" key="4">
    <source>
        <dbReference type="Proteomes" id="UP000222366"/>
    </source>
</evidence>
<keyword evidence="4" id="KW-1185">Reference proteome</keyword>
<keyword evidence="1" id="KW-0472">Membrane</keyword>
<dbReference type="EMBL" id="NJAJ01000005">
    <property type="protein sequence ID" value="PHM66946.1"/>
    <property type="molecule type" value="Genomic_DNA"/>
</dbReference>
<accession>A0A2D0KU14</accession>
<sequence length="348" mass="40970">MSSKHQGISKSYLRGRTLTEQEKRERLYQGQPHPDNPLINDHDTVIKMNSTYLETVDRSYNNKGFLSLICFGITITFLCIMIWGCQGTIEAHRLRNESLSSKAIYALLFLNGIVCLIIFICVKLILIEWFRKTHYPIRFNRKKQMVYVYQIDGSVLSAPWGNIFFTLNGGNKWGINGHILADDNQTVLQTFNLAILESKPNLPNYWEFIRCYMEEDVLHEIPKTIFLCPPIAERKEGYLFGLQYGIRMRTKIDWVLLLPLFPYYLVEAFSRYIGMQTSRIPQWPKEVEMACQVDSDDPIDVSYKGNIPYVWRYVFANLKMKDRIKYYKQSMTASKRIRRKVARRHKEQ</sequence>
<comment type="caution">
    <text evidence="3">The sequence shown here is derived from an EMBL/GenBank/DDBJ whole genome shotgun (WGS) entry which is preliminary data.</text>
</comment>
<keyword evidence="1" id="KW-1133">Transmembrane helix</keyword>
<evidence type="ECO:0000256" key="1">
    <source>
        <dbReference type="SAM" id="Phobius"/>
    </source>
</evidence>
<gene>
    <name evidence="3" type="ORF">Xsto_00598</name>
</gene>
<evidence type="ECO:0000313" key="3">
    <source>
        <dbReference type="EMBL" id="PHM66946.1"/>
    </source>
</evidence>
<evidence type="ECO:0000259" key="2">
    <source>
        <dbReference type="Pfam" id="PF20455"/>
    </source>
</evidence>
<feature type="transmembrane region" description="Helical" evidence="1">
    <location>
        <begin position="65"/>
        <end position="83"/>
    </location>
</feature>
<feature type="domain" description="DUF6708" evidence="2">
    <location>
        <begin position="115"/>
        <end position="293"/>
    </location>
</feature>
<organism evidence="3 4">
    <name type="scientific">Xenorhabdus stockiae</name>
    <dbReference type="NCBI Taxonomy" id="351614"/>
    <lineage>
        <taxon>Bacteria</taxon>
        <taxon>Pseudomonadati</taxon>
        <taxon>Pseudomonadota</taxon>
        <taxon>Gammaproteobacteria</taxon>
        <taxon>Enterobacterales</taxon>
        <taxon>Morganellaceae</taxon>
        <taxon>Xenorhabdus</taxon>
    </lineage>
</organism>
<dbReference type="Pfam" id="PF20455">
    <property type="entry name" value="DUF6708"/>
    <property type="match status" value="1"/>
</dbReference>
<dbReference type="AlphaFoldDB" id="A0A2D0KU14"/>
<feature type="transmembrane region" description="Helical" evidence="1">
    <location>
        <begin position="103"/>
        <end position="126"/>
    </location>
</feature>
<protein>
    <recommendedName>
        <fullName evidence="2">DUF6708 domain-containing protein</fullName>
    </recommendedName>
</protein>
<dbReference type="RefSeq" id="WP_099124056.1">
    <property type="nucleotide sequence ID" value="NZ_CAWNRH010000126.1"/>
</dbReference>
<dbReference type="InterPro" id="IPR046554">
    <property type="entry name" value="DUF6708"/>
</dbReference>
<reference evidence="3 4" key="1">
    <citation type="journal article" date="2017" name="Nat. Microbiol.">
        <title>Natural product diversity associated with the nematode symbionts Photorhabdus and Xenorhabdus.</title>
        <authorList>
            <person name="Tobias N.J."/>
            <person name="Wolff H."/>
            <person name="Djahanschiri B."/>
            <person name="Grundmann F."/>
            <person name="Kronenwerth M."/>
            <person name="Shi Y.M."/>
            <person name="Simonyi S."/>
            <person name="Grun P."/>
            <person name="Shapiro-Ilan D."/>
            <person name="Pidot S.J."/>
            <person name="Stinear T.P."/>
            <person name="Ebersberger I."/>
            <person name="Bode H.B."/>
        </authorList>
    </citation>
    <scope>NUCLEOTIDE SEQUENCE [LARGE SCALE GENOMIC DNA]</scope>
    <source>
        <strain evidence="3 4">DSM 17904</strain>
    </source>
</reference>
<feature type="transmembrane region" description="Helical" evidence="1">
    <location>
        <begin position="146"/>
        <end position="165"/>
    </location>
</feature>